<evidence type="ECO:0000313" key="1">
    <source>
        <dbReference type="EMBL" id="JAD40124.1"/>
    </source>
</evidence>
<dbReference type="AlphaFoldDB" id="A0A0A8ZL71"/>
<organism evidence="1">
    <name type="scientific">Arundo donax</name>
    <name type="common">Giant reed</name>
    <name type="synonym">Donax arundinaceus</name>
    <dbReference type="NCBI Taxonomy" id="35708"/>
    <lineage>
        <taxon>Eukaryota</taxon>
        <taxon>Viridiplantae</taxon>
        <taxon>Streptophyta</taxon>
        <taxon>Embryophyta</taxon>
        <taxon>Tracheophyta</taxon>
        <taxon>Spermatophyta</taxon>
        <taxon>Magnoliopsida</taxon>
        <taxon>Liliopsida</taxon>
        <taxon>Poales</taxon>
        <taxon>Poaceae</taxon>
        <taxon>PACMAD clade</taxon>
        <taxon>Arundinoideae</taxon>
        <taxon>Arundineae</taxon>
        <taxon>Arundo</taxon>
    </lineage>
</organism>
<reference evidence="1" key="1">
    <citation type="submission" date="2014-09" db="EMBL/GenBank/DDBJ databases">
        <authorList>
            <person name="Magalhaes I.L.F."/>
            <person name="Oliveira U."/>
            <person name="Santos F.R."/>
            <person name="Vidigal T.H.D.A."/>
            <person name="Brescovit A.D."/>
            <person name="Santos A.J."/>
        </authorList>
    </citation>
    <scope>NUCLEOTIDE SEQUENCE</scope>
    <source>
        <tissue evidence="1">Shoot tissue taken approximately 20 cm above the soil surface</tissue>
    </source>
</reference>
<reference evidence="1" key="2">
    <citation type="journal article" date="2015" name="Data Brief">
        <title>Shoot transcriptome of the giant reed, Arundo donax.</title>
        <authorList>
            <person name="Barrero R.A."/>
            <person name="Guerrero F.D."/>
            <person name="Moolhuijzen P."/>
            <person name="Goolsby J.A."/>
            <person name="Tidwell J."/>
            <person name="Bellgard S.E."/>
            <person name="Bellgard M.I."/>
        </authorList>
    </citation>
    <scope>NUCLEOTIDE SEQUENCE</scope>
    <source>
        <tissue evidence="1">Shoot tissue taken approximately 20 cm above the soil surface</tissue>
    </source>
</reference>
<name>A0A0A8ZL71_ARUDO</name>
<sequence>MHLVLWMHLVCLQASQIVENIFALLSHPC</sequence>
<proteinExistence type="predicted"/>
<accession>A0A0A8ZL71</accession>
<dbReference type="EMBL" id="GBRH01257771">
    <property type="protein sequence ID" value="JAD40124.1"/>
    <property type="molecule type" value="Transcribed_RNA"/>
</dbReference>
<protein>
    <submittedName>
        <fullName evidence="1">Uncharacterized protein</fullName>
    </submittedName>
</protein>